<comment type="caution">
    <text evidence="1">The sequence shown here is derived from an EMBL/GenBank/DDBJ whole genome shotgun (WGS) entry which is preliminary data.</text>
</comment>
<evidence type="ECO:0000313" key="1">
    <source>
        <dbReference type="EMBL" id="EKO22669.1"/>
    </source>
</evidence>
<dbReference type="Proteomes" id="UP000006324">
    <property type="component" value="Unassembled WGS sequence"/>
</dbReference>
<gene>
    <name evidence="1" type="ORF">LEP1GSC104_0024</name>
</gene>
<name>A0A0F6H3A8_LEPIR</name>
<dbReference type="EMBL" id="AHNQ02000059">
    <property type="protein sequence ID" value="EKO22669.1"/>
    <property type="molecule type" value="Genomic_DNA"/>
</dbReference>
<dbReference type="AlphaFoldDB" id="A0A0F6H3A8"/>
<organism evidence="1 2">
    <name type="scientific">Leptospira interrogans str. UI 12621</name>
    <dbReference type="NCBI Taxonomy" id="1049937"/>
    <lineage>
        <taxon>Bacteria</taxon>
        <taxon>Pseudomonadati</taxon>
        <taxon>Spirochaetota</taxon>
        <taxon>Spirochaetia</taxon>
        <taxon>Leptospirales</taxon>
        <taxon>Leptospiraceae</taxon>
        <taxon>Leptospira</taxon>
    </lineage>
</organism>
<evidence type="ECO:0000313" key="2">
    <source>
        <dbReference type="Proteomes" id="UP000006324"/>
    </source>
</evidence>
<reference evidence="1 2" key="1">
    <citation type="submission" date="2012-09" db="EMBL/GenBank/DDBJ databases">
        <authorList>
            <person name="Harkins D.M."/>
            <person name="Durkin A.S."/>
            <person name="Brinkac L.M."/>
            <person name="Selengut J.D."/>
            <person name="Sanka R."/>
            <person name="DePew J."/>
            <person name="Purushe J."/>
            <person name="Chanthongthip A."/>
            <person name="Lattana O."/>
            <person name="Phetsouvanh R."/>
            <person name="Newton P.N."/>
            <person name="Vinetz J.M."/>
            <person name="Sutton G.G."/>
            <person name="Nelson W.C."/>
            <person name="Fouts D.E."/>
        </authorList>
    </citation>
    <scope>NUCLEOTIDE SEQUENCE [LARGE SCALE GENOMIC DNA]</scope>
    <source>
        <strain evidence="1 2">UI 12621</strain>
    </source>
</reference>
<protein>
    <submittedName>
        <fullName evidence="1">Uncharacterized protein</fullName>
    </submittedName>
</protein>
<proteinExistence type="predicted"/>
<sequence length="52" mass="6293">MTELYQIFQCIFYPWGEIELALEYNQMALNLNGPNQKLIRAIREEIFRITEK</sequence>
<accession>A0A0F6H3A8</accession>